<feature type="region of interest" description="Disordered" evidence="1">
    <location>
        <begin position="56"/>
        <end position="83"/>
    </location>
</feature>
<dbReference type="RefSeq" id="WP_090219673.1">
    <property type="nucleotide sequence ID" value="NZ_CANMPF010000008.1"/>
</dbReference>
<organism evidence="2 3">
    <name type="scientific">Epibacterium ulvae</name>
    <dbReference type="NCBI Taxonomy" id="1156985"/>
    <lineage>
        <taxon>Bacteria</taxon>
        <taxon>Pseudomonadati</taxon>
        <taxon>Pseudomonadota</taxon>
        <taxon>Alphaproteobacteria</taxon>
        <taxon>Rhodobacterales</taxon>
        <taxon>Roseobacteraceae</taxon>
        <taxon>Epibacterium</taxon>
    </lineage>
</organism>
<gene>
    <name evidence="2" type="ORF">SAMN04488118_10883</name>
</gene>
<evidence type="ECO:0000313" key="2">
    <source>
        <dbReference type="EMBL" id="SCZ68738.1"/>
    </source>
</evidence>
<dbReference type="InterPro" id="IPR009562">
    <property type="entry name" value="DUF1178"/>
</dbReference>
<dbReference type="PIRSF" id="PIRSF032131">
    <property type="entry name" value="UCP032131"/>
    <property type="match status" value="1"/>
</dbReference>
<proteinExistence type="predicted"/>
<keyword evidence="3" id="KW-1185">Reference proteome</keyword>
<protein>
    <recommendedName>
        <fullName evidence="4">DUF1178 family protein</fullName>
    </recommendedName>
</protein>
<dbReference type="Proteomes" id="UP000198767">
    <property type="component" value="Unassembled WGS sequence"/>
</dbReference>
<evidence type="ECO:0000256" key="1">
    <source>
        <dbReference type="SAM" id="MobiDB-lite"/>
    </source>
</evidence>
<dbReference type="OrthoDB" id="9799894at2"/>
<accession>A0A1G5R4E7</accession>
<dbReference type="AlphaFoldDB" id="A0A1G5R4E7"/>
<evidence type="ECO:0000313" key="3">
    <source>
        <dbReference type="Proteomes" id="UP000198767"/>
    </source>
</evidence>
<evidence type="ECO:0008006" key="4">
    <source>
        <dbReference type="Google" id="ProtNLM"/>
    </source>
</evidence>
<reference evidence="2 3" key="1">
    <citation type="submission" date="2016-10" db="EMBL/GenBank/DDBJ databases">
        <authorList>
            <person name="de Groot N.N."/>
        </authorList>
    </citation>
    <scope>NUCLEOTIDE SEQUENCE [LARGE SCALE GENOMIC DNA]</scope>
    <source>
        <strain evidence="2 3">U95</strain>
    </source>
</reference>
<name>A0A1G5R4E7_9RHOB</name>
<sequence>MIQYVLKCAKGHRFESWFQSAVAFDKLAAAGHVTCAICGDANVEKAIMAPRVRPGRKAVSGLGDPEPSVPAVAAETPPPAAPSEEMQQALKDLRKSVEANSDYVGEDFATEARAMHLGEAPERAIYGEAKLEDAKDLIEDGVPVLPLPFTPKRKTN</sequence>
<feature type="compositionally biased region" description="Low complexity" evidence="1">
    <location>
        <begin position="65"/>
        <end position="75"/>
    </location>
</feature>
<dbReference type="STRING" id="1156985.SAMN04488118_10883"/>
<dbReference type="EMBL" id="FMWG01000008">
    <property type="protein sequence ID" value="SCZ68738.1"/>
    <property type="molecule type" value="Genomic_DNA"/>
</dbReference>
<dbReference type="Pfam" id="PF06676">
    <property type="entry name" value="DUF1178"/>
    <property type="match status" value="1"/>
</dbReference>